<comment type="function">
    <text evidence="5">The purine nucleoside phosphorylases catalyze the phosphorolytic breakdown of the N-glycosidic bond in the beta-(deoxy)ribonucleoside molecules, with the formation of the corresponding free purine bases and pentose-1-phosphate.</text>
</comment>
<protein>
    <recommendedName>
        <fullName evidence="5">Purine nucleoside phosphorylase</fullName>
        <ecNumber evidence="5">2.4.2.1</ecNumber>
    </recommendedName>
    <alternativeName>
        <fullName evidence="5">Inosine-guanosine phosphorylase</fullName>
    </alternativeName>
</protein>
<dbReference type="FunCoup" id="A0A066VYR2">
    <property type="interactions" value="234"/>
</dbReference>
<evidence type="ECO:0000256" key="4">
    <source>
        <dbReference type="ARBA" id="ARBA00022679"/>
    </source>
</evidence>
<evidence type="ECO:0000256" key="1">
    <source>
        <dbReference type="ARBA" id="ARBA00005058"/>
    </source>
</evidence>
<dbReference type="InterPro" id="IPR011268">
    <property type="entry name" value="Purine_phosphorylase"/>
</dbReference>
<feature type="binding site" evidence="6">
    <location>
        <position position="128"/>
    </location>
    <ligand>
        <name>phosphate</name>
        <dbReference type="ChEBI" id="CHEBI:43474"/>
    </ligand>
</feature>
<dbReference type="Pfam" id="PF01048">
    <property type="entry name" value="PNP_UDP_1"/>
    <property type="match status" value="1"/>
</dbReference>
<dbReference type="EMBL" id="JMSN01000059">
    <property type="protein sequence ID" value="KDN43690.1"/>
    <property type="molecule type" value="Genomic_DNA"/>
</dbReference>
<dbReference type="Proteomes" id="UP000027361">
    <property type="component" value="Unassembled WGS sequence"/>
</dbReference>
<evidence type="ECO:0000256" key="3">
    <source>
        <dbReference type="ARBA" id="ARBA00022676"/>
    </source>
</evidence>
<dbReference type="UniPathway" id="UPA00606"/>
<feature type="binding site" evidence="6">
    <location>
        <begin position="96"/>
        <end position="98"/>
    </location>
    <ligand>
        <name>phosphate</name>
        <dbReference type="ChEBI" id="CHEBI:43474"/>
    </ligand>
</feature>
<dbReference type="GO" id="GO:0009116">
    <property type="term" value="P:nucleoside metabolic process"/>
    <property type="evidence" value="ECO:0007669"/>
    <property type="project" value="InterPro"/>
</dbReference>
<dbReference type="OMA" id="EGVYAQF"/>
<dbReference type="OrthoDB" id="10261782at2759"/>
<feature type="binding site" evidence="6">
    <location>
        <position position="256"/>
    </location>
    <ligand>
        <name>a purine D-ribonucleoside</name>
        <dbReference type="ChEBI" id="CHEBI:142355"/>
    </ligand>
</feature>
<dbReference type="SUPFAM" id="SSF53167">
    <property type="entry name" value="Purine and uridine phosphorylases"/>
    <property type="match status" value="1"/>
</dbReference>
<dbReference type="PANTHER" id="PTHR11904:SF9">
    <property type="entry name" value="PURINE NUCLEOSIDE PHOSPHORYLASE-RELATED"/>
    <property type="match status" value="1"/>
</dbReference>
<dbReference type="InterPro" id="IPR035994">
    <property type="entry name" value="Nucleoside_phosphorylase_sf"/>
</dbReference>
<evidence type="ECO:0000259" key="7">
    <source>
        <dbReference type="Pfam" id="PF01048"/>
    </source>
</evidence>
<dbReference type="GO" id="GO:0005737">
    <property type="term" value="C:cytoplasm"/>
    <property type="evidence" value="ECO:0007669"/>
    <property type="project" value="TreeGrafter"/>
</dbReference>
<comment type="similarity">
    <text evidence="2 5">Belongs to the PNP/MTAP phosphorylase family.</text>
</comment>
<accession>A0A066VYR2</accession>
<evidence type="ECO:0000256" key="2">
    <source>
        <dbReference type="ARBA" id="ARBA00006751"/>
    </source>
</evidence>
<keyword evidence="3 5" id="KW-0328">Glycosyltransferase</keyword>
<dbReference type="PANTHER" id="PTHR11904">
    <property type="entry name" value="METHYLTHIOADENOSINE/PURINE NUCLEOSIDE PHOSPHORYLASE"/>
    <property type="match status" value="1"/>
</dbReference>
<evidence type="ECO:0000313" key="8">
    <source>
        <dbReference type="EMBL" id="KDN43690.1"/>
    </source>
</evidence>
<feature type="binding site" evidence="6">
    <location>
        <position position="214"/>
    </location>
    <ligand>
        <name>a purine D-ribonucleoside</name>
        <dbReference type="ChEBI" id="CHEBI:142355"/>
    </ligand>
</feature>
<keyword evidence="9" id="KW-1185">Reference proteome</keyword>
<dbReference type="PIRSF" id="PIRSF000477">
    <property type="entry name" value="PurNPase"/>
    <property type="match status" value="1"/>
</dbReference>
<evidence type="ECO:0000313" key="9">
    <source>
        <dbReference type="Proteomes" id="UP000027361"/>
    </source>
</evidence>
<name>A0A066VYR2_TILAU</name>
<dbReference type="GO" id="GO:0004731">
    <property type="term" value="F:purine-nucleoside phosphorylase activity"/>
    <property type="evidence" value="ECO:0007669"/>
    <property type="project" value="UniProtKB-EC"/>
</dbReference>
<organism evidence="8 9">
    <name type="scientific">Tilletiaria anomala (strain ATCC 24038 / CBS 436.72 / UBC 951)</name>
    <dbReference type="NCBI Taxonomy" id="1037660"/>
    <lineage>
        <taxon>Eukaryota</taxon>
        <taxon>Fungi</taxon>
        <taxon>Dikarya</taxon>
        <taxon>Basidiomycota</taxon>
        <taxon>Ustilaginomycotina</taxon>
        <taxon>Exobasidiomycetes</taxon>
        <taxon>Georgefischeriales</taxon>
        <taxon>Tilletiariaceae</taxon>
        <taxon>Tilletiaria</taxon>
    </lineage>
</organism>
<keyword evidence="4 5" id="KW-0808">Transferase</keyword>
<dbReference type="RefSeq" id="XP_013242466.1">
    <property type="nucleotide sequence ID" value="XM_013387012.1"/>
</dbReference>
<dbReference type="GeneID" id="25261603"/>
<comment type="pathway">
    <text evidence="1 5">Purine metabolism; purine nucleoside salvage.</text>
</comment>
<dbReference type="HOGENOM" id="CLU_054456_1_2_1"/>
<gene>
    <name evidence="8" type="ORF">K437DRAFT_147657</name>
</gene>
<evidence type="ECO:0000256" key="6">
    <source>
        <dbReference type="PIRSR" id="PIRSR000477-2"/>
    </source>
</evidence>
<dbReference type="AlphaFoldDB" id="A0A066VYR2"/>
<feature type="binding site" evidence="6">
    <location>
        <position position="72"/>
    </location>
    <ligand>
        <name>phosphate</name>
        <dbReference type="ChEBI" id="CHEBI:43474"/>
    </ligand>
</feature>
<proteinExistence type="inferred from homology"/>
<dbReference type="CDD" id="cd09009">
    <property type="entry name" value="PNP-EcPNPII_like"/>
    <property type="match status" value="1"/>
</dbReference>
<feature type="binding site" evidence="6">
    <location>
        <position position="41"/>
    </location>
    <ligand>
        <name>phosphate</name>
        <dbReference type="ChEBI" id="CHEBI:43474"/>
    </ligand>
</feature>
<reference evidence="8 9" key="1">
    <citation type="submission" date="2014-05" db="EMBL/GenBank/DDBJ databases">
        <title>Draft genome sequence of a rare smut relative, Tilletiaria anomala UBC 951.</title>
        <authorList>
            <consortium name="DOE Joint Genome Institute"/>
            <person name="Toome M."/>
            <person name="Kuo A."/>
            <person name="Henrissat B."/>
            <person name="Lipzen A."/>
            <person name="Tritt A."/>
            <person name="Yoshinaga Y."/>
            <person name="Zane M."/>
            <person name="Barry K."/>
            <person name="Grigoriev I.V."/>
            <person name="Spatafora J.W."/>
            <person name="Aimea M.C."/>
        </authorList>
    </citation>
    <scope>NUCLEOTIDE SEQUENCE [LARGE SCALE GENOMIC DNA]</scope>
    <source>
        <strain evidence="8 9">UBC 951</strain>
    </source>
</reference>
<dbReference type="STRING" id="1037660.A0A066VYR2"/>
<dbReference type="InParanoid" id="A0A066VYR2"/>
<dbReference type="NCBIfam" id="TIGR01697">
    <property type="entry name" value="PNPH-PUNA-XAPA"/>
    <property type="match status" value="1"/>
</dbReference>
<comment type="caution">
    <text evidence="8">The sequence shown here is derived from an EMBL/GenBank/DDBJ whole genome shotgun (WGS) entry which is preliminary data.</text>
</comment>
<dbReference type="InterPro" id="IPR000845">
    <property type="entry name" value="Nucleoside_phosphorylase_d"/>
</dbReference>
<sequence length="323" mass="34453">MPLPEVDLSALPSEYGAAVKAVRAKVPAALARPAWGIICGSGLSGLAGSLKDKVEIPYEQIPGFPNSTVHGHKSILALGFLEQGDKRVPVVACLGRFHMYEGHSPQDCVFPTRLFRCLGTQAIVVTNAAGGINPNFEVGTIVAMHDHLSLPCLTDKNPLIGHNLDAFGSRFPPLSNAYDIPLRLALFRAANALNLSAKDMQQGTYAHVSGPTYESRAECRFLRSIGGDCVGMSTVPEVIAAHHAGMRVLAISLITNKVVVDDYLDARKALQDQANGGDALGKKTADADTAAAANHEEVLEVGKRRAEDIRKLVETVICQTDLD</sequence>
<dbReference type="NCBIfam" id="NF006054">
    <property type="entry name" value="PRK08202.1"/>
    <property type="match status" value="1"/>
</dbReference>
<dbReference type="EC" id="2.4.2.1" evidence="5"/>
<dbReference type="Gene3D" id="3.40.50.1580">
    <property type="entry name" value="Nucleoside phosphorylase domain"/>
    <property type="match status" value="1"/>
</dbReference>
<feature type="domain" description="Nucleoside phosphorylase" evidence="7">
    <location>
        <begin position="36"/>
        <end position="317"/>
    </location>
</feature>
<evidence type="ECO:0000256" key="5">
    <source>
        <dbReference type="PIRNR" id="PIRNR000477"/>
    </source>
</evidence>
<feature type="binding site" evidence="6">
    <location>
        <position position="233"/>
    </location>
    <ligand>
        <name>phosphate</name>
        <dbReference type="ChEBI" id="CHEBI:43474"/>
    </ligand>
</feature>